<feature type="domain" description="Receptor ligand binding region" evidence="6">
    <location>
        <begin position="58"/>
        <end position="100"/>
    </location>
</feature>
<dbReference type="GO" id="GO:0016020">
    <property type="term" value="C:membrane"/>
    <property type="evidence" value="ECO:0007669"/>
    <property type="project" value="UniProtKB-SubCell"/>
</dbReference>
<keyword evidence="2" id="KW-0812">Transmembrane</keyword>
<evidence type="ECO:0000256" key="2">
    <source>
        <dbReference type="ARBA" id="ARBA00022692"/>
    </source>
</evidence>
<evidence type="ECO:0000256" key="4">
    <source>
        <dbReference type="ARBA" id="ARBA00023136"/>
    </source>
</evidence>
<comment type="caution">
    <text evidence="7">The sequence shown here is derived from an EMBL/GenBank/DDBJ whole genome shotgun (WGS) entry which is preliminary data.</text>
</comment>
<dbReference type="AlphaFoldDB" id="A0A9R1UMF0"/>
<accession>A0A9R1UMF0</accession>
<reference evidence="7 8" key="1">
    <citation type="journal article" date="2017" name="Nat. Commun.">
        <title>Genome assembly with in vitro proximity ligation data and whole-genome triplication in lettuce.</title>
        <authorList>
            <person name="Reyes-Chin-Wo S."/>
            <person name="Wang Z."/>
            <person name="Yang X."/>
            <person name="Kozik A."/>
            <person name="Arikit S."/>
            <person name="Song C."/>
            <person name="Xia L."/>
            <person name="Froenicke L."/>
            <person name="Lavelle D.O."/>
            <person name="Truco M.J."/>
            <person name="Xia R."/>
            <person name="Zhu S."/>
            <person name="Xu C."/>
            <person name="Xu H."/>
            <person name="Xu X."/>
            <person name="Cox K."/>
            <person name="Korf I."/>
            <person name="Meyers B.C."/>
            <person name="Michelmore R.W."/>
        </authorList>
    </citation>
    <scope>NUCLEOTIDE SEQUENCE [LARGE SCALE GENOMIC DNA]</scope>
    <source>
        <strain evidence="8">cv. Salinas</strain>
        <tissue evidence="7">Seedlings</tissue>
    </source>
</reference>
<feature type="chain" id="PRO_5040278589" description="Receptor ligand binding region domain-containing protein" evidence="5">
    <location>
        <begin position="21"/>
        <end position="118"/>
    </location>
</feature>
<dbReference type="InterPro" id="IPR028082">
    <property type="entry name" value="Peripla_BP_I"/>
</dbReference>
<name>A0A9R1UMF0_LACSA</name>
<gene>
    <name evidence="7" type="ORF">LSAT_V11C800435270</name>
</gene>
<protein>
    <recommendedName>
        <fullName evidence="6">Receptor ligand binding region domain-containing protein</fullName>
    </recommendedName>
</protein>
<evidence type="ECO:0000313" key="8">
    <source>
        <dbReference type="Proteomes" id="UP000235145"/>
    </source>
</evidence>
<evidence type="ECO:0000313" key="7">
    <source>
        <dbReference type="EMBL" id="KAJ0189732.1"/>
    </source>
</evidence>
<dbReference type="Proteomes" id="UP000235145">
    <property type="component" value="Unassembled WGS sequence"/>
</dbReference>
<dbReference type="InterPro" id="IPR001828">
    <property type="entry name" value="ANF_lig-bd_rcpt"/>
</dbReference>
<dbReference type="Pfam" id="PF01094">
    <property type="entry name" value="ANF_receptor"/>
    <property type="match status" value="1"/>
</dbReference>
<evidence type="ECO:0000256" key="1">
    <source>
        <dbReference type="ARBA" id="ARBA00004370"/>
    </source>
</evidence>
<dbReference type="SUPFAM" id="SSF53822">
    <property type="entry name" value="Periplasmic binding protein-like I"/>
    <property type="match status" value="1"/>
</dbReference>
<dbReference type="EMBL" id="NBSK02000008">
    <property type="protein sequence ID" value="KAJ0189732.1"/>
    <property type="molecule type" value="Genomic_DNA"/>
</dbReference>
<keyword evidence="3" id="KW-1133">Transmembrane helix</keyword>
<keyword evidence="8" id="KW-1185">Reference proteome</keyword>
<evidence type="ECO:0000259" key="6">
    <source>
        <dbReference type="Pfam" id="PF01094"/>
    </source>
</evidence>
<keyword evidence="5" id="KW-0732">Signal</keyword>
<keyword evidence="4" id="KW-0472">Membrane</keyword>
<comment type="subcellular location">
    <subcellularLocation>
        <location evidence="1">Membrane</location>
    </subcellularLocation>
</comment>
<sequence>MNPVWGMLVVLIFITGFAEAWIPPSNKLKDTTNTPRRPEDVKIGSVLAFDSNIAKVSKIALEVAVEDVNSDPTVLNGTKLKLTVHDSNSNGFLSIMEGMSSKHSLVFFHYSYSFNEDS</sequence>
<dbReference type="Gene3D" id="3.40.50.2300">
    <property type="match status" value="1"/>
</dbReference>
<evidence type="ECO:0000256" key="5">
    <source>
        <dbReference type="SAM" id="SignalP"/>
    </source>
</evidence>
<evidence type="ECO:0000256" key="3">
    <source>
        <dbReference type="ARBA" id="ARBA00022989"/>
    </source>
</evidence>
<organism evidence="7 8">
    <name type="scientific">Lactuca sativa</name>
    <name type="common">Garden lettuce</name>
    <dbReference type="NCBI Taxonomy" id="4236"/>
    <lineage>
        <taxon>Eukaryota</taxon>
        <taxon>Viridiplantae</taxon>
        <taxon>Streptophyta</taxon>
        <taxon>Embryophyta</taxon>
        <taxon>Tracheophyta</taxon>
        <taxon>Spermatophyta</taxon>
        <taxon>Magnoliopsida</taxon>
        <taxon>eudicotyledons</taxon>
        <taxon>Gunneridae</taxon>
        <taxon>Pentapetalae</taxon>
        <taxon>asterids</taxon>
        <taxon>campanulids</taxon>
        <taxon>Asterales</taxon>
        <taxon>Asteraceae</taxon>
        <taxon>Cichorioideae</taxon>
        <taxon>Cichorieae</taxon>
        <taxon>Lactucinae</taxon>
        <taxon>Lactuca</taxon>
    </lineage>
</organism>
<proteinExistence type="predicted"/>
<feature type="signal peptide" evidence="5">
    <location>
        <begin position="1"/>
        <end position="20"/>
    </location>
</feature>